<dbReference type="InterPro" id="IPR056796">
    <property type="entry name" value="FdhE_C"/>
</dbReference>
<dbReference type="Proteomes" id="UP000053902">
    <property type="component" value="Unassembled WGS sequence"/>
</dbReference>
<proteinExistence type="predicted"/>
<dbReference type="eggNOG" id="COG3058">
    <property type="taxonomic scope" value="Bacteria"/>
</dbReference>
<accession>A0A078LU24</accession>
<dbReference type="InterPro" id="IPR024064">
    <property type="entry name" value="FdhE-like_sf"/>
</dbReference>
<keyword evidence="1" id="KW-0963">Cytoplasm</keyword>
<gene>
    <name evidence="5" type="ORF">BN1079_00675</name>
</gene>
<dbReference type="InterPro" id="IPR056797">
    <property type="entry name" value="FdhE_central"/>
</dbReference>
<feature type="domain" description="FdhE N-terminal" evidence="2">
    <location>
        <begin position="26"/>
        <end position="183"/>
    </location>
</feature>
<dbReference type="InterPro" id="IPR056774">
    <property type="entry name" value="FdhE_N"/>
</dbReference>
<organism evidence="5 6">
    <name type="scientific">Pseudomonas saudiphocaensis</name>
    <dbReference type="NCBI Taxonomy" id="1499686"/>
    <lineage>
        <taxon>Bacteria</taxon>
        <taxon>Pseudomonadati</taxon>
        <taxon>Pseudomonadota</taxon>
        <taxon>Gammaproteobacteria</taxon>
        <taxon>Pseudomonadales</taxon>
        <taxon>Pseudomonadaceae</taxon>
        <taxon>Pseudomonas</taxon>
    </lineage>
</organism>
<dbReference type="PANTHER" id="PTHR37689">
    <property type="entry name" value="PROTEIN FDHE"/>
    <property type="match status" value="1"/>
</dbReference>
<feature type="domain" description="FdhE central" evidence="3">
    <location>
        <begin position="194"/>
        <end position="232"/>
    </location>
</feature>
<dbReference type="GO" id="GO:0005829">
    <property type="term" value="C:cytosol"/>
    <property type="evidence" value="ECO:0007669"/>
    <property type="project" value="TreeGrafter"/>
</dbReference>
<dbReference type="InterPro" id="IPR006452">
    <property type="entry name" value="Formate_DH_accessory"/>
</dbReference>
<dbReference type="Pfam" id="PF04216">
    <property type="entry name" value="FdhE_N"/>
    <property type="match status" value="1"/>
</dbReference>
<dbReference type="Pfam" id="PF24859">
    <property type="entry name" value="FdhE_central"/>
    <property type="match status" value="1"/>
</dbReference>
<dbReference type="NCBIfam" id="TIGR01562">
    <property type="entry name" value="FdhE"/>
    <property type="match status" value="1"/>
</dbReference>
<evidence type="ECO:0000313" key="6">
    <source>
        <dbReference type="Proteomes" id="UP000053902"/>
    </source>
</evidence>
<feature type="domain" description="FdhE C-terminal" evidence="4">
    <location>
        <begin position="233"/>
        <end position="313"/>
    </location>
</feature>
<evidence type="ECO:0000259" key="4">
    <source>
        <dbReference type="Pfam" id="PF24860"/>
    </source>
</evidence>
<dbReference type="PANTHER" id="PTHR37689:SF1">
    <property type="entry name" value="PROTEIN FDHE"/>
    <property type="match status" value="1"/>
</dbReference>
<reference evidence="5 6" key="1">
    <citation type="submission" date="2014-07" db="EMBL/GenBank/DDBJ databases">
        <authorList>
            <person name="Urmite Genomes Urmite Genomes"/>
        </authorList>
    </citation>
    <scope>NUCLEOTIDE SEQUENCE [LARGE SCALE GENOMIC DNA]</scope>
    <source>
        <strain evidence="5 6">20_BN</strain>
    </source>
</reference>
<dbReference type="EMBL" id="CCSF01000001">
    <property type="protein sequence ID" value="CDZ93386.1"/>
    <property type="molecule type" value="Genomic_DNA"/>
</dbReference>
<keyword evidence="6" id="KW-1185">Reference proteome</keyword>
<dbReference type="PIRSF" id="PIRSF018296">
    <property type="entry name" value="Format_dh_formtn"/>
    <property type="match status" value="1"/>
</dbReference>
<name>A0A078LU24_9PSED</name>
<dbReference type="Pfam" id="PF24860">
    <property type="entry name" value="FdhE_C"/>
    <property type="match status" value="1"/>
</dbReference>
<dbReference type="AlphaFoldDB" id="A0A078LU24"/>
<protein>
    <submittedName>
        <fullName evidence="5">Formate dehydrogenase accessory protein</fullName>
    </submittedName>
</protein>
<dbReference type="GO" id="GO:0008199">
    <property type="term" value="F:ferric iron binding"/>
    <property type="evidence" value="ECO:0007669"/>
    <property type="project" value="TreeGrafter"/>
</dbReference>
<sequence>MTGASRKESEGQHNFGSVPSGIMQAPEVVLAEAKLFSKRALRLRELVEQVPALDEFLAFMARVAQAQHLVLSEREPAWRPAPDAFDAALQHGMPPLGHQALRRDVDWQADLLGILDSLELHVGERQRPLLDNLRGMSEEQRAALAEDVLEARPGDEATRGLMPLVAAALQVAWVRLALSLPKPPGKPDPQARGLCPCCGALPVASVIHSERHRSGVRYLHCSLCATEWHLERVKCSECESPKLVYLSLDDEKGKPFLPVQAEACNECHGYLKVAQRELHGRADPVADDLASLALDLLLAEKGEYERVGYNPLLIVGG</sequence>
<evidence type="ECO:0000259" key="2">
    <source>
        <dbReference type="Pfam" id="PF04216"/>
    </source>
</evidence>
<dbReference type="GO" id="GO:0051604">
    <property type="term" value="P:protein maturation"/>
    <property type="evidence" value="ECO:0007669"/>
    <property type="project" value="TreeGrafter"/>
</dbReference>
<dbReference type="HOGENOM" id="CLU_055275_0_0_6"/>
<dbReference type="Gene3D" id="3.90.1670.10">
    <property type="entry name" value="FdhE-like domain"/>
    <property type="match status" value="1"/>
</dbReference>
<dbReference type="STRING" id="1499686.BN1079_00675"/>
<evidence type="ECO:0000259" key="3">
    <source>
        <dbReference type="Pfam" id="PF24859"/>
    </source>
</evidence>
<dbReference type="CDD" id="cd16341">
    <property type="entry name" value="FdhE"/>
    <property type="match status" value="1"/>
</dbReference>
<evidence type="ECO:0000313" key="5">
    <source>
        <dbReference type="EMBL" id="CDZ93386.1"/>
    </source>
</evidence>
<evidence type="ECO:0000256" key="1">
    <source>
        <dbReference type="ARBA" id="ARBA00022490"/>
    </source>
</evidence>
<dbReference type="SUPFAM" id="SSF144020">
    <property type="entry name" value="FdhE-like"/>
    <property type="match status" value="1"/>
</dbReference>